<dbReference type="PRINTS" id="PR00598">
    <property type="entry name" value="HTHMARR"/>
</dbReference>
<dbReference type="GO" id="GO:0006950">
    <property type="term" value="P:response to stress"/>
    <property type="evidence" value="ECO:0007669"/>
    <property type="project" value="TreeGrafter"/>
</dbReference>
<dbReference type="InterPro" id="IPR000835">
    <property type="entry name" value="HTH_MarR-typ"/>
</dbReference>
<evidence type="ECO:0000313" key="3">
    <source>
        <dbReference type="Proteomes" id="UP001165041"/>
    </source>
</evidence>
<proteinExistence type="predicted"/>
<organism evidence="2 3">
    <name type="scientific">Kitasatospora phosalacinea</name>
    <dbReference type="NCBI Taxonomy" id="2065"/>
    <lineage>
        <taxon>Bacteria</taxon>
        <taxon>Bacillati</taxon>
        <taxon>Actinomycetota</taxon>
        <taxon>Actinomycetes</taxon>
        <taxon>Kitasatosporales</taxon>
        <taxon>Streptomycetaceae</taxon>
        <taxon>Kitasatospora</taxon>
    </lineage>
</organism>
<dbReference type="InterPro" id="IPR039422">
    <property type="entry name" value="MarR/SlyA-like"/>
</dbReference>
<dbReference type="PROSITE" id="PS50995">
    <property type="entry name" value="HTH_MARR_2"/>
    <property type="match status" value="1"/>
</dbReference>
<gene>
    <name evidence="2" type="ORF">Kpho02_75010</name>
</gene>
<dbReference type="RefSeq" id="WP_285740746.1">
    <property type="nucleotide sequence ID" value="NZ_BSSA01000048.1"/>
</dbReference>
<evidence type="ECO:0000313" key="2">
    <source>
        <dbReference type="EMBL" id="GLW75204.1"/>
    </source>
</evidence>
<dbReference type="AlphaFoldDB" id="A0A9W6QHN6"/>
<feature type="domain" description="HTH marR-type" evidence="1">
    <location>
        <begin position="38"/>
        <end position="172"/>
    </location>
</feature>
<sequence length="195" mass="20835">MKDVHKSRELTSGPDGSLYDPGVRSSLEALAGGGATLALEAAAAVRSAAQAVDRLRSHGAGGRGLSAGALDLLARLGTAPGEGLSIGELARAAGVSSRNVTGLVDTLERERLVRRVPDRQDRRSVRARITPAGREWLAAFREPAQRAMAALFQGFDETELARLRHLCLRLVDNQQRIERHLADARQQGDAPHPNA</sequence>
<dbReference type="EMBL" id="BSSA01000048">
    <property type="protein sequence ID" value="GLW75204.1"/>
    <property type="molecule type" value="Genomic_DNA"/>
</dbReference>
<reference evidence="2" key="1">
    <citation type="submission" date="2023-02" db="EMBL/GenBank/DDBJ databases">
        <title>Kitasatospora phosalacinea NBRC 14627.</title>
        <authorList>
            <person name="Ichikawa N."/>
            <person name="Sato H."/>
            <person name="Tonouchi N."/>
        </authorList>
    </citation>
    <scope>NUCLEOTIDE SEQUENCE</scope>
    <source>
        <strain evidence="2">NBRC 14627</strain>
    </source>
</reference>
<dbReference type="InterPro" id="IPR036390">
    <property type="entry name" value="WH_DNA-bd_sf"/>
</dbReference>
<accession>A0A9W6QHN6</accession>
<dbReference type="PANTHER" id="PTHR33164">
    <property type="entry name" value="TRANSCRIPTIONAL REGULATOR, MARR FAMILY"/>
    <property type="match status" value="1"/>
</dbReference>
<name>A0A9W6QHN6_9ACTN</name>
<comment type="caution">
    <text evidence="2">The sequence shown here is derived from an EMBL/GenBank/DDBJ whole genome shotgun (WGS) entry which is preliminary data.</text>
</comment>
<dbReference type="SUPFAM" id="SSF46785">
    <property type="entry name" value="Winged helix' DNA-binding domain"/>
    <property type="match status" value="1"/>
</dbReference>
<protein>
    <submittedName>
        <fullName evidence="2">MarR family transcriptional regulator</fullName>
    </submittedName>
</protein>
<dbReference type="Pfam" id="PF12802">
    <property type="entry name" value="MarR_2"/>
    <property type="match status" value="1"/>
</dbReference>
<dbReference type="SMART" id="SM00347">
    <property type="entry name" value="HTH_MARR"/>
    <property type="match status" value="1"/>
</dbReference>
<dbReference type="Proteomes" id="UP001165041">
    <property type="component" value="Unassembled WGS sequence"/>
</dbReference>
<dbReference type="PANTHER" id="PTHR33164:SF43">
    <property type="entry name" value="HTH-TYPE TRANSCRIPTIONAL REPRESSOR YETL"/>
    <property type="match status" value="1"/>
</dbReference>
<dbReference type="GO" id="GO:0003700">
    <property type="term" value="F:DNA-binding transcription factor activity"/>
    <property type="evidence" value="ECO:0007669"/>
    <property type="project" value="InterPro"/>
</dbReference>
<evidence type="ECO:0000259" key="1">
    <source>
        <dbReference type="PROSITE" id="PS50995"/>
    </source>
</evidence>
<dbReference type="Gene3D" id="1.10.10.10">
    <property type="entry name" value="Winged helix-like DNA-binding domain superfamily/Winged helix DNA-binding domain"/>
    <property type="match status" value="1"/>
</dbReference>
<dbReference type="InterPro" id="IPR036388">
    <property type="entry name" value="WH-like_DNA-bd_sf"/>
</dbReference>